<keyword evidence="1" id="KW-0547">Nucleotide-binding</keyword>
<dbReference type="InterPro" id="IPR010016">
    <property type="entry name" value="PxpB"/>
</dbReference>
<dbReference type="InterPro" id="IPR003833">
    <property type="entry name" value="CT_C_D"/>
</dbReference>
<dbReference type="GO" id="GO:0016787">
    <property type="term" value="F:hydrolase activity"/>
    <property type="evidence" value="ECO:0007669"/>
    <property type="project" value="UniProtKB-KW"/>
</dbReference>
<protein>
    <submittedName>
        <fullName evidence="6">Allophanate hydrolase subunit 1</fullName>
    </submittedName>
</protein>
<evidence type="ECO:0000313" key="6">
    <source>
        <dbReference type="EMBL" id="TPG19274.1"/>
    </source>
</evidence>
<sequence>MTSRVLAYGEQAVIVEVDSLAEVLALHRLLWVHERAPGLVDAVTGARTLLLVCDAPSALAGIRSRAHAALRELAAMPGHAERADHASGDRSPDNESPEDVVEVEVRYDGPDLAEVAALTGLTVDEVVGAHTGRLWQVGFAGFAPGFAYLVDGDPRLAVPRRATPRTSVPAGAVGLAGAFSGIYPRASPGGWQLIGHTDMALWDLDRDPPALLQPGLRVRFVALEDHQ</sequence>
<dbReference type="SUPFAM" id="SSF50891">
    <property type="entry name" value="Cyclophilin-like"/>
    <property type="match status" value="1"/>
</dbReference>
<evidence type="ECO:0000259" key="5">
    <source>
        <dbReference type="SMART" id="SM00796"/>
    </source>
</evidence>
<feature type="region of interest" description="Disordered" evidence="4">
    <location>
        <begin position="78"/>
        <end position="99"/>
    </location>
</feature>
<feature type="compositionally biased region" description="Basic and acidic residues" evidence="4">
    <location>
        <begin position="79"/>
        <end position="93"/>
    </location>
</feature>
<feature type="domain" description="Carboxyltransferase" evidence="5">
    <location>
        <begin position="3"/>
        <end position="212"/>
    </location>
</feature>
<keyword evidence="3" id="KW-0067">ATP-binding</keyword>
<organism evidence="6 7">
    <name type="scientific">Pedococcus bigeumensis</name>
    <dbReference type="NCBI Taxonomy" id="433644"/>
    <lineage>
        <taxon>Bacteria</taxon>
        <taxon>Bacillati</taxon>
        <taxon>Actinomycetota</taxon>
        <taxon>Actinomycetes</taxon>
        <taxon>Micrococcales</taxon>
        <taxon>Intrasporangiaceae</taxon>
        <taxon>Pedococcus</taxon>
    </lineage>
</organism>
<evidence type="ECO:0000256" key="3">
    <source>
        <dbReference type="ARBA" id="ARBA00022840"/>
    </source>
</evidence>
<evidence type="ECO:0000256" key="1">
    <source>
        <dbReference type="ARBA" id="ARBA00022741"/>
    </source>
</evidence>
<keyword evidence="2 6" id="KW-0378">Hydrolase</keyword>
<dbReference type="Gene3D" id="3.30.1360.40">
    <property type="match status" value="1"/>
</dbReference>
<gene>
    <name evidence="6" type="ORF">EAH86_01870</name>
</gene>
<comment type="caution">
    <text evidence="6">The sequence shown here is derived from an EMBL/GenBank/DDBJ whole genome shotgun (WGS) entry which is preliminary data.</text>
</comment>
<dbReference type="Gene3D" id="2.40.100.10">
    <property type="entry name" value="Cyclophilin-like"/>
    <property type="match status" value="1"/>
</dbReference>
<reference evidence="6 7" key="1">
    <citation type="journal article" date="2019" name="Environ. Microbiol.">
        <title>Species interactions and distinct microbial communities in high Arctic permafrost affected cryosols are associated with the CH4 and CO2 gas fluxes.</title>
        <authorList>
            <person name="Altshuler I."/>
            <person name="Hamel J."/>
            <person name="Turney S."/>
            <person name="Magnuson E."/>
            <person name="Levesque R."/>
            <person name="Greer C."/>
            <person name="Whyte L.G."/>
        </authorList>
    </citation>
    <scope>NUCLEOTIDE SEQUENCE [LARGE SCALE GENOMIC DNA]</scope>
    <source>
        <strain evidence="6 7">S9.3A</strain>
    </source>
</reference>
<proteinExistence type="predicted"/>
<dbReference type="PANTHER" id="PTHR34698:SF2">
    <property type="entry name" value="5-OXOPROLINASE SUBUNIT B"/>
    <property type="match status" value="1"/>
</dbReference>
<dbReference type="GO" id="GO:0005524">
    <property type="term" value="F:ATP binding"/>
    <property type="evidence" value="ECO:0007669"/>
    <property type="project" value="UniProtKB-KW"/>
</dbReference>
<dbReference type="Pfam" id="PF02682">
    <property type="entry name" value="CT_C_D"/>
    <property type="match status" value="1"/>
</dbReference>
<evidence type="ECO:0000313" key="7">
    <source>
        <dbReference type="Proteomes" id="UP000317722"/>
    </source>
</evidence>
<dbReference type="AlphaFoldDB" id="A0A502D2Y1"/>
<dbReference type="RefSeq" id="WP_140736918.1">
    <property type="nucleotide sequence ID" value="NZ_RCZM01000001.1"/>
</dbReference>
<dbReference type="OrthoDB" id="9768696at2"/>
<evidence type="ECO:0000256" key="4">
    <source>
        <dbReference type="SAM" id="MobiDB-lite"/>
    </source>
</evidence>
<dbReference type="PANTHER" id="PTHR34698">
    <property type="entry name" value="5-OXOPROLINASE SUBUNIT B"/>
    <property type="match status" value="1"/>
</dbReference>
<name>A0A502D2Y1_9MICO</name>
<dbReference type="SMART" id="SM00796">
    <property type="entry name" value="AHS1"/>
    <property type="match status" value="1"/>
</dbReference>
<dbReference type="Proteomes" id="UP000317722">
    <property type="component" value="Unassembled WGS sequence"/>
</dbReference>
<keyword evidence="7" id="KW-1185">Reference proteome</keyword>
<evidence type="ECO:0000256" key="2">
    <source>
        <dbReference type="ARBA" id="ARBA00022801"/>
    </source>
</evidence>
<dbReference type="InterPro" id="IPR029000">
    <property type="entry name" value="Cyclophilin-like_dom_sf"/>
</dbReference>
<dbReference type="EMBL" id="RCZM01000001">
    <property type="protein sequence ID" value="TPG19274.1"/>
    <property type="molecule type" value="Genomic_DNA"/>
</dbReference>
<accession>A0A502D2Y1</accession>